<comment type="caution">
    <text evidence="2">The sequence shown here is derived from an EMBL/GenBank/DDBJ whole genome shotgun (WGS) entry which is preliminary data.</text>
</comment>
<accession>A0ABU7MB00</accession>
<evidence type="ECO:0000313" key="3">
    <source>
        <dbReference type="Proteomes" id="UP001347146"/>
    </source>
</evidence>
<gene>
    <name evidence="2" type="ORF">VZC37_07515</name>
</gene>
<dbReference type="InterPro" id="IPR023213">
    <property type="entry name" value="CAT-like_dom_sf"/>
</dbReference>
<feature type="region of interest" description="Disordered" evidence="1">
    <location>
        <begin position="217"/>
        <end position="241"/>
    </location>
</feature>
<name>A0ABU7MB00_9ACTN</name>
<evidence type="ECO:0000256" key="1">
    <source>
        <dbReference type="SAM" id="MobiDB-lite"/>
    </source>
</evidence>
<sequence length="467" mass="50640">MGIMQHVQRDLENQSSPSTSVPPIVRLTVEDAPFWLLHRALGWSVVQQMLWTFPQELDEDSLRQFNDALARGRLHRRLVDARVPGARPYWVPATEPIPLALDDEPIDDEHVEGWAVEELRHVDLNPDEGRCWRLRAAMTTSGQTVLSLCTLHLVADGAARIKAVVDALASSSDDDRTNGVNQPVMETPRRADVVDAVRQTGAAGLGVLRVLGQTIRRDTDDQPVDPRPVRSELAERAPTATPVWATATVPADRWDDMARRHGGTANSLFIAVVCGLLQAGGYTAPENPVKVGLPVTDRTGDDDERGNAVAGVTVYLAPVPTPTTDLTSVRDECRTAFNRLASGRRPATAHLRSLAWLVPPRRLAGMAGAGAAYPDAVASNVGQLPPELLVIGGVRATAVTVRGTAQGVDPAGRHRYGEGVQAWLTRTDTDVTFTVSGFDETSFVDDQTIRGLLGDELAAWGLPHRLW</sequence>
<dbReference type="SUPFAM" id="SSF52777">
    <property type="entry name" value="CoA-dependent acyltransferases"/>
    <property type="match status" value="1"/>
</dbReference>
<organism evidence="2 3">
    <name type="scientific">Gordonia sesuvii</name>
    <dbReference type="NCBI Taxonomy" id="3116777"/>
    <lineage>
        <taxon>Bacteria</taxon>
        <taxon>Bacillati</taxon>
        <taxon>Actinomycetota</taxon>
        <taxon>Actinomycetes</taxon>
        <taxon>Mycobacteriales</taxon>
        <taxon>Gordoniaceae</taxon>
        <taxon>Gordonia</taxon>
    </lineage>
</organism>
<dbReference type="Proteomes" id="UP001347146">
    <property type="component" value="Unassembled WGS sequence"/>
</dbReference>
<proteinExistence type="predicted"/>
<protein>
    <submittedName>
        <fullName evidence="2">Uncharacterized protein</fullName>
    </submittedName>
</protein>
<feature type="region of interest" description="Disordered" evidence="1">
    <location>
        <begin position="1"/>
        <end position="20"/>
    </location>
</feature>
<evidence type="ECO:0000313" key="2">
    <source>
        <dbReference type="EMBL" id="MEE3850177.1"/>
    </source>
</evidence>
<reference evidence="2 3" key="1">
    <citation type="submission" date="2024-01" db="EMBL/GenBank/DDBJ databases">
        <title>Draft genome sequence of Gordonia sp. LSe1-13.</title>
        <authorList>
            <person name="Suphannarot A."/>
            <person name="Mingma R."/>
        </authorList>
    </citation>
    <scope>NUCLEOTIDE SEQUENCE [LARGE SCALE GENOMIC DNA]</scope>
    <source>
        <strain evidence="2 3">LSe1-13</strain>
    </source>
</reference>
<dbReference type="EMBL" id="JAZDUF010000002">
    <property type="protein sequence ID" value="MEE3850177.1"/>
    <property type="molecule type" value="Genomic_DNA"/>
</dbReference>
<keyword evidence="3" id="KW-1185">Reference proteome</keyword>
<dbReference type="RefSeq" id="WP_330431854.1">
    <property type="nucleotide sequence ID" value="NZ_JAZDUF010000002.1"/>
</dbReference>
<dbReference type="Gene3D" id="3.30.559.10">
    <property type="entry name" value="Chloramphenicol acetyltransferase-like domain"/>
    <property type="match status" value="1"/>
</dbReference>
<dbReference type="Gene3D" id="3.30.559.30">
    <property type="entry name" value="Nonribosomal peptide synthetase, condensation domain"/>
    <property type="match status" value="1"/>
</dbReference>